<evidence type="ECO:0000256" key="3">
    <source>
        <dbReference type="ARBA" id="ARBA00023125"/>
    </source>
</evidence>
<dbReference type="GO" id="GO:0000160">
    <property type="term" value="P:phosphorelay signal transduction system"/>
    <property type="evidence" value="ECO:0007669"/>
    <property type="project" value="InterPro"/>
</dbReference>
<dbReference type="SMART" id="SM00862">
    <property type="entry name" value="Trans_reg_C"/>
    <property type="match status" value="1"/>
</dbReference>
<dbReference type="Pfam" id="PF03704">
    <property type="entry name" value="BTAD"/>
    <property type="match status" value="1"/>
</dbReference>
<dbReference type="Gene3D" id="1.25.40.10">
    <property type="entry name" value="Tetratricopeptide repeat domain"/>
    <property type="match status" value="3"/>
</dbReference>
<evidence type="ECO:0000256" key="2">
    <source>
        <dbReference type="ARBA" id="ARBA00023015"/>
    </source>
</evidence>
<dbReference type="InterPro" id="IPR001867">
    <property type="entry name" value="OmpR/PhoB-type_DNA-bd"/>
</dbReference>
<dbReference type="PRINTS" id="PR00364">
    <property type="entry name" value="DISEASERSIST"/>
</dbReference>
<protein>
    <submittedName>
        <fullName evidence="8">Tetratricopeptide repeat protein</fullName>
    </submittedName>
</protein>
<feature type="repeat" description="TPR" evidence="5">
    <location>
        <begin position="772"/>
        <end position="805"/>
    </location>
</feature>
<evidence type="ECO:0000313" key="8">
    <source>
        <dbReference type="EMBL" id="QFZ17034.1"/>
    </source>
</evidence>
<proteinExistence type="inferred from homology"/>
<dbReference type="InterPro" id="IPR027417">
    <property type="entry name" value="P-loop_NTPase"/>
</dbReference>
<organism evidence="8 9">
    <name type="scientific">Saccharothrix syringae</name>
    <name type="common">Nocardiopsis syringae</name>
    <dbReference type="NCBI Taxonomy" id="103733"/>
    <lineage>
        <taxon>Bacteria</taxon>
        <taxon>Bacillati</taxon>
        <taxon>Actinomycetota</taxon>
        <taxon>Actinomycetes</taxon>
        <taxon>Pseudonocardiales</taxon>
        <taxon>Pseudonocardiaceae</taxon>
        <taxon>Saccharothrix</taxon>
    </lineage>
</organism>
<dbReference type="AlphaFoldDB" id="A0A5Q0GU59"/>
<dbReference type="SUPFAM" id="SSF48452">
    <property type="entry name" value="TPR-like"/>
    <property type="match status" value="3"/>
</dbReference>
<evidence type="ECO:0000313" key="9">
    <source>
        <dbReference type="Proteomes" id="UP000325787"/>
    </source>
</evidence>
<dbReference type="GO" id="GO:0003677">
    <property type="term" value="F:DNA binding"/>
    <property type="evidence" value="ECO:0007669"/>
    <property type="project" value="UniProtKB-KW"/>
</dbReference>
<dbReference type="Gene3D" id="3.40.50.300">
    <property type="entry name" value="P-loop containing nucleotide triphosphate hydrolases"/>
    <property type="match status" value="1"/>
</dbReference>
<dbReference type="InterPro" id="IPR036388">
    <property type="entry name" value="WH-like_DNA-bd_sf"/>
</dbReference>
<accession>A0A5Q0GU59</accession>
<dbReference type="SUPFAM" id="SSF46894">
    <property type="entry name" value="C-terminal effector domain of the bipartite response regulators"/>
    <property type="match status" value="1"/>
</dbReference>
<dbReference type="PROSITE" id="PS50005">
    <property type="entry name" value="TPR"/>
    <property type="match status" value="1"/>
</dbReference>
<dbReference type="SMART" id="SM01043">
    <property type="entry name" value="BTAD"/>
    <property type="match status" value="1"/>
</dbReference>
<dbReference type="PANTHER" id="PTHR35807">
    <property type="entry name" value="TRANSCRIPTIONAL REGULATOR REDD-RELATED"/>
    <property type="match status" value="1"/>
</dbReference>
<dbReference type="InterPro" id="IPR016032">
    <property type="entry name" value="Sig_transdc_resp-reg_C-effctor"/>
</dbReference>
<reference evidence="9" key="1">
    <citation type="journal article" date="2021" name="Curr. Microbiol.">
        <title>Complete genome of nocamycin-producing strain Saccharothrix syringae NRRL B-16468 reveals the biosynthetic potential for secondary metabolites.</title>
        <authorList>
            <person name="Mo X."/>
            <person name="Yang S."/>
        </authorList>
    </citation>
    <scope>NUCLEOTIDE SEQUENCE [LARGE SCALE GENOMIC DNA]</scope>
    <source>
        <strain evidence="9">ATCC 51364 / DSM 43886 / JCM 6844 / KCTC 9398 / NBRC 14523 / NRRL B-16468 / INA 2240</strain>
    </source>
</reference>
<keyword evidence="2" id="KW-0805">Transcription regulation</keyword>
<evidence type="ECO:0000256" key="1">
    <source>
        <dbReference type="ARBA" id="ARBA00005820"/>
    </source>
</evidence>
<dbReference type="GO" id="GO:0006355">
    <property type="term" value="P:regulation of DNA-templated transcription"/>
    <property type="evidence" value="ECO:0007669"/>
    <property type="project" value="InterPro"/>
</dbReference>
<dbReference type="EMBL" id="CP034550">
    <property type="protein sequence ID" value="QFZ17034.1"/>
    <property type="molecule type" value="Genomic_DNA"/>
</dbReference>
<dbReference type="InterPro" id="IPR019734">
    <property type="entry name" value="TPR_rpt"/>
</dbReference>
<name>A0A5Q0GU59_SACSY</name>
<dbReference type="Proteomes" id="UP000325787">
    <property type="component" value="Chromosome"/>
</dbReference>
<dbReference type="OrthoDB" id="3275754at2"/>
<evidence type="ECO:0000256" key="5">
    <source>
        <dbReference type="PROSITE-ProRule" id="PRU00339"/>
    </source>
</evidence>
<gene>
    <name evidence="8" type="ORF">EKG83_05725</name>
</gene>
<sequence>MDLEQAAEGAGGVDFGLLGGVRAEAGGTDLDIGHTRQRGVLAVLLLEEGRPVPVDRLVDRIWGDRPPLRARETVYGYVSRLRAAGIDIRRGPGGYALDAERVDLDEFRDLVARARVAPDDEAARCYDRALALWRGEALDGLDSPYFAQVRASLAAERAAVELDRNDVAIRLGGHAALLPALRAAAEADPLDERVAGQLMLALHRDGRSSEALRHYEALRLRLADQLGADPNPRLRELHLRILDPDAPVEVEPPRAVPRQLPAPQPWFTGRDKEVAALAAPSPALASTVVITAIGGVGGIGKTALALHWAHRHADRFPDGQLYVNLRGFDPRAEPVTPHAALRGFLEALGVADPPADLDARAALYRSLLADREVLVVLDNARDTDQVTPLLPGGARCTVLITSRSRLINLITTHGARSVALDVLDDDDAAALLGARIGAERVHAEREVVERLVRLCGGLPLALNIVAARAVTQPDLPLAALADELEEHRLDALDDLSADLRTVFAGSLRVLSPPAAELFGLLGLVLSPDVSLRAAGHLSGRADTRRLLRELEAAHLVQQHRVGRYRMHDLVRLYAAEVAPADADAALERFIGYFAATAHRGDRLIEPHRPLIPDPVGDPAPLADAAAAMAWFDAEHESLLAAQLLAAARGRHAVAWHLAWSSVNYHLHRGRAAEDLAAWRIALDAADALGDRFGQAAAHKFLGMAFTDVGRHDEADHHLRRMLELVDGDYDRAAAHRAMAWAMERRGDVAGALEHARAQLALFRELALPVRVAEALNDVGYRLARLGEYDSAEEHCREALALNEELGHTDGAAATSDSLGYIAHHRGRDAEAVEHYRRALELYRELDNSYEEASVLRHFGDVLAAVGRAGEAREAWQRALTLFRAQGRVEDAAEALALLG</sequence>
<dbReference type="InterPro" id="IPR011990">
    <property type="entry name" value="TPR-like_helical_dom_sf"/>
</dbReference>
<keyword evidence="9" id="KW-1185">Reference proteome</keyword>
<dbReference type="Gene3D" id="1.10.10.10">
    <property type="entry name" value="Winged helix-like DNA-binding domain superfamily/Winged helix DNA-binding domain"/>
    <property type="match status" value="1"/>
</dbReference>
<dbReference type="KEGG" id="ssyi:EKG83_05725"/>
<dbReference type="GO" id="GO:0043531">
    <property type="term" value="F:ADP binding"/>
    <property type="evidence" value="ECO:0007669"/>
    <property type="project" value="InterPro"/>
</dbReference>
<keyword evidence="5" id="KW-0802">TPR repeat</keyword>
<dbReference type="SMART" id="SM00028">
    <property type="entry name" value="TPR"/>
    <property type="match status" value="5"/>
</dbReference>
<evidence type="ECO:0000256" key="4">
    <source>
        <dbReference type="ARBA" id="ARBA00023163"/>
    </source>
</evidence>
<dbReference type="SUPFAM" id="SSF52540">
    <property type="entry name" value="P-loop containing nucleoside triphosphate hydrolases"/>
    <property type="match status" value="1"/>
</dbReference>
<dbReference type="Pfam" id="PF13424">
    <property type="entry name" value="TPR_12"/>
    <property type="match status" value="1"/>
</dbReference>
<keyword evidence="3" id="KW-0238">DNA-binding</keyword>
<feature type="domain" description="Bacterial transcriptional activator" evidence="7">
    <location>
        <begin position="102"/>
        <end position="242"/>
    </location>
</feature>
<evidence type="ECO:0000259" key="6">
    <source>
        <dbReference type="SMART" id="SM00862"/>
    </source>
</evidence>
<dbReference type="PANTHER" id="PTHR35807:SF1">
    <property type="entry name" value="TRANSCRIPTIONAL REGULATOR REDD"/>
    <property type="match status" value="1"/>
</dbReference>
<evidence type="ECO:0000259" key="7">
    <source>
        <dbReference type="SMART" id="SM01043"/>
    </source>
</evidence>
<dbReference type="InterPro" id="IPR051677">
    <property type="entry name" value="AfsR-DnrI-RedD_regulator"/>
</dbReference>
<keyword evidence="4" id="KW-0804">Transcription</keyword>
<feature type="domain" description="OmpR/PhoB-type" evidence="6">
    <location>
        <begin position="27"/>
        <end position="97"/>
    </location>
</feature>
<dbReference type="CDD" id="cd15831">
    <property type="entry name" value="BTAD"/>
    <property type="match status" value="1"/>
</dbReference>
<dbReference type="InterPro" id="IPR005158">
    <property type="entry name" value="BTAD"/>
</dbReference>
<comment type="similarity">
    <text evidence="1">Belongs to the AfsR/DnrI/RedD regulatory family.</text>
</comment>